<dbReference type="EMBL" id="LT629758">
    <property type="protein sequence ID" value="SDT73761.1"/>
    <property type="molecule type" value="Genomic_DNA"/>
</dbReference>
<dbReference type="STRING" id="113562.SAMN04489716_6771"/>
<proteinExistence type="predicted"/>
<evidence type="ECO:0008006" key="4">
    <source>
        <dbReference type="Google" id="ProtNLM"/>
    </source>
</evidence>
<evidence type="ECO:0000256" key="1">
    <source>
        <dbReference type="SAM" id="SignalP"/>
    </source>
</evidence>
<protein>
    <recommendedName>
        <fullName evidence="4">Ig-like domain (Group 3)</fullName>
    </recommendedName>
</protein>
<name>A0A1H2CTK0_9ACTN</name>
<dbReference type="OrthoDB" id="3296851at2"/>
<dbReference type="RefSeq" id="WP_092550358.1">
    <property type="nucleotide sequence ID" value="NZ_BOMJ01000003.1"/>
</dbReference>
<feature type="signal peptide" evidence="1">
    <location>
        <begin position="1"/>
        <end position="29"/>
    </location>
</feature>
<keyword evidence="1" id="KW-0732">Signal</keyword>
<organism evidence="2 3">
    <name type="scientific">Actinoplanes derwentensis</name>
    <dbReference type="NCBI Taxonomy" id="113562"/>
    <lineage>
        <taxon>Bacteria</taxon>
        <taxon>Bacillati</taxon>
        <taxon>Actinomycetota</taxon>
        <taxon>Actinomycetes</taxon>
        <taxon>Micromonosporales</taxon>
        <taxon>Micromonosporaceae</taxon>
        <taxon>Actinoplanes</taxon>
    </lineage>
</organism>
<accession>A0A1H2CTK0</accession>
<feature type="chain" id="PRO_5009271476" description="Ig-like domain (Group 3)" evidence="1">
    <location>
        <begin position="30"/>
        <end position="245"/>
    </location>
</feature>
<evidence type="ECO:0000313" key="3">
    <source>
        <dbReference type="Proteomes" id="UP000198688"/>
    </source>
</evidence>
<reference evidence="2 3" key="1">
    <citation type="submission" date="2016-10" db="EMBL/GenBank/DDBJ databases">
        <authorList>
            <person name="de Groot N.N."/>
        </authorList>
    </citation>
    <scope>NUCLEOTIDE SEQUENCE [LARGE SCALE GENOMIC DNA]</scope>
    <source>
        <strain evidence="2 3">DSM 43941</strain>
    </source>
</reference>
<dbReference type="Proteomes" id="UP000198688">
    <property type="component" value="Chromosome I"/>
</dbReference>
<sequence>MISVRNRALAALLTLTPAAGLLVGSPAQAADLAITVKSVSLSKSTLVLGSKAGCSSVVFTAVLSAPLPTGGEIFSGVGVDIETPSGDNAGIGGAITQVGSTATYKGPISFCGSGPAGRYTALVYGVVADKSGDFQTTNVVSKSIYLKRPSSLTLNATPEPVVKGKKLTAKGTLKVNGKVLSGTPVKIYFKAAGASVYTYKGTAKTNAKGVYTKAFTATKSGVWKAVYAGGNARNAASAVDAVAVK</sequence>
<gene>
    <name evidence="2" type="ORF">SAMN04489716_6771</name>
</gene>
<evidence type="ECO:0000313" key="2">
    <source>
        <dbReference type="EMBL" id="SDT73761.1"/>
    </source>
</evidence>
<dbReference type="AlphaFoldDB" id="A0A1H2CTK0"/>
<keyword evidence="3" id="KW-1185">Reference proteome</keyword>